<organism evidence="30 31">
    <name type="scientific">Amazona collaria</name>
    <name type="common">yellow-billed parrot</name>
    <dbReference type="NCBI Taxonomy" id="241587"/>
    <lineage>
        <taxon>Eukaryota</taxon>
        <taxon>Metazoa</taxon>
        <taxon>Chordata</taxon>
        <taxon>Craniata</taxon>
        <taxon>Vertebrata</taxon>
        <taxon>Euteleostomi</taxon>
        <taxon>Archelosauria</taxon>
        <taxon>Archosauria</taxon>
        <taxon>Dinosauria</taxon>
        <taxon>Saurischia</taxon>
        <taxon>Theropoda</taxon>
        <taxon>Coelurosauria</taxon>
        <taxon>Aves</taxon>
        <taxon>Neognathae</taxon>
        <taxon>Neoaves</taxon>
        <taxon>Telluraves</taxon>
        <taxon>Australaves</taxon>
        <taxon>Psittaciformes</taxon>
        <taxon>Psittacidae</taxon>
        <taxon>Amazona</taxon>
    </lineage>
</organism>
<keyword evidence="15 24" id="KW-1015">Disulfide bond</keyword>
<dbReference type="Pfam" id="PF00084">
    <property type="entry name" value="Sushi"/>
    <property type="match status" value="9"/>
</dbReference>
<evidence type="ECO:0000256" key="14">
    <source>
        <dbReference type="ARBA" id="ARBA00023136"/>
    </source>
</evidence>
<dbReference type="PROSITE" id="PS01186">
    <property type="entry name" value="EGF_2"/>
    <property type="match status" value="1"/>
</dbReference>
<dbReference type="CDD" id="cd00033">
    <property type="entry name" value="CCP"/>
    <property type="match status" value="9"/>
</dbReference>
<dbReference type="CDD" id="cd00054">
    <property type="entry name" value="EGF_CA"/>
    <property type="match status" value="1"/>
</dbReference>
<keyword evidence="4 24" id="KW-0245">EGF-like domain</keyword>
<evidence type="ECO:0000313" key="31">
    <source>
        <dbReference type="Proteomes" id="UP000694522"/>
    </source>
</evidence>
<keyword evidence="13 26" id="KW-1133">Transmembrane helix</keyword>
<dbReference type="PANTHER" id="PTHR19325:SF484">
    <property type="entry name" value="P-SELECTIN"/>
    <property type="match status" value="1"/>
</dbReference>
<evidence type="ECO:0000256" key="2">
    <source>
        <dbReference type="ARBA" id="ARBA00007360"/>
    </source>
</evidence>
<keyword evidence="5 25" id="KW-0768">Sushi</keyword>
<feature type="disulfide bond" evidence="24">
    <location>
        <begin position="220"/>
        <end position="229"/>
    </location>
</feature>
<comment type="subcellular location">
    <subcellularLocation>
        <location evidence="1">Cell membrane</location>
        <topology evidence="1">Single-pass type I membrane protein</topology>
    </subcellularLocation>
</comment>
<dbReference type="InterPro" id="IPR001304">
    <property type="entry name" value="C-type_lectin-like"/>
</dbReference>
<feature type="disulfide bond" evidence="25">
    <location>
        <begin position="512"/>
        <end position="539"/>
    </location>
</feature>
<comment type="function">
    <text evidence="22">Ca(2+)-dependent receptor for myeloid cells that binds to carbohydrates on neutrophils and monocytes. Mediates the interaction of activated endothelial cells or platelets with leukocytes. The ligand recognized is sialyl-Lewis X. Mediates rapid rolling of leukocyte rolling over vascular surfaces during the initial steps in inflammation through interaction with SELPLG. Mediates cell-cell interactions and cell adhesion via the interaction with integrin alpha-IIb/beta3 (ITGA2B:ITGB3) and integrin alpha-V/beta-3 (ITGAV:ITGB3).</text>
</comment>
<dbReference type="FunFam" id="3.10.100.10:FF:000007">
    <property type="entry name" value="L-selectin"/>
    <property type="match status" value="1"/>
</dbReference>
<feature type="domain" description="Sushi" evidence="29">
    <location>
        <begin position="728"/>
        <end position="789"/>
    </location>
</feature>
<evidence type="ECO:0000259" key="28">
    <source>
        <dbReference type="PROSITE" id="PS50041"/>
    </source>
</evidence>
<dbReference type="PROSITE" id="PS00615">
    <property type="entry name" value="C_TYPE_LECTIN_1"/>
    <property type="match status" value="1"/>
</dbReference>
<evidence type="ECO:0000256" key="9">
    <source>
        <dbReference type="ARBA" id="ARBA00022734"/>
    </source>
</evidence>
<dbReference type="InterPro" id="IPR035976">
    <property type="entry name" value="Sushi/SCR/CCP_sf"/>
</dbReference>
<accession>A0A8B9FWM7</accession>
<dbReference type="PROSITE" id="PS50923">
    <property type="entry name" value="SUSHI"/>
    <property type="match status" value="9"/>
</dbReference>
<evidence type="ECO:0000256" key="16">
    <source>
        <dbReference type="ARBA" id="ARBA00023180"/>
    </source>
</evidence>
<dbReference type="InterPro" id="IPR033991">
    <property type="entry name" value="Selectin_CTLD"/>
</dbReference>
<evidence type="ECO:0000256" key="21">
    <source>
        <dbReference type="ARBA" id="ARBA00044355"/>
    </source>
</evidence>
<feature type="domain" description="Sushi" evidence="29">
    <location>
        <begin position="356"/>
        <end position="417"/>
    </location>
</feature>
<dbReference type="PANTHER" id="PTHR19325">
    <property type="entry name" value="COMPLEMENT COMPONENT-RELATED SUSHI DOMAIN-CONTAINING"/>
    <property type="match status" value="1"/>
</dbReference>
<evidence type="ECO:0000256" key="10">
    <source>
        <dbReference type="ARBA" id="ARBA00022737"/>
    </source>
</evidence>
<evidence type="ECO:0000256" key="7">
    <source>
        <dbReference type="ARBA" id="ARBA00022723"/>
    </source>
</evidence>
<evidence type="ECO:0000256" key="5">
    <source>
        <dbReference type="ARBA" id="ARBA00022659"/>
    </source>
</evidence>
<dbReference type="SUPFAM" id="SSF56436">
    <property type="entry name" value="C-type lectin-like"/>
    <property type="match status" value="1"/>
</dbReference>
<evidence type="ECO:0000256" key="22">
    <source>
        <dbReference type="ARBA" id="ARBA00045502"/>
    </source>
</evidence>
<keyword evidence="7" id="KW-0479">Metal-binding</keyword>
<evidence type="ECO:0000313" key="30">
    <source>
        <dbReference type="Ensembl" id="ENSACOP00000012922.1"/>
    </source>
</evidence>
<evidence type="ECO:0000256" key="18">
    <source>
        <dbReference type="ARBA" id="ARBA00044221"/>
    </source>
</evidence>
<dbReference type="InterPro" id="IPR000436">
    <property type="entry name" value="Sushi_SCR_CCP_dom"/>
</dbReference>
<evidence type="ECO:0000256" key="13">
    <source>
        <dbReference type="ARBA" id="ARBA00022989"/>
    </source>
</evidence>
<keyword evidence="14 26" id="KW-0472">Membrane</keyword>
<keyword evidence="31" id="KW-1185">Reference proteome</keyword>
<comment type="caution">
    <text evidence="24">Lacks conserved residue(s) required for the propagation of feature annotation.</text>
</comment>
<evidence type="ECO:0000259" key="29">
    <source>
        <dbReference type="PROSITE" id="PS50923"/>
    </source>
</evidence>
<evidence type="ECO:0000256" key="11">
    <source>
        <dbReference type="ARBA" id="ARBA00022837"/>
    </source>
</evidence>
<feature type="disulfide bond" evidence="25">
    <location>
        <begin position="698"/>
        <end position="725"/>
    </location>
</feature>
<keyword evidence="6 26" id="KW-0812">Transmembrane</keyword>
<dbReference type="InterPro" id="IPR001881">
    <property type="entry name" value="EGF-like_Ca-bd_dom"/>
</dbReference>
<keyword evidence="11" id="KW-0106">Calcium</keyword>
<feature type="domain" description="Sushi" evidence="29">
    <location>
        <begin position="294"/>
        <end position="355"/>
    </location>
</feature>
<dbReference type="SMART" id="SM00034">
    <property type="entry name" value="CLECT"/>
    <property type="match status" value="1"/>
</dbReference>
<feature type="domain" description="Sushi" evidence="29">
    <location>
        <begin position="604"/>
        <end position="665"/>
    </location>
</feature>
<feature type="domain" description="Sushi" evidence="29">
    <location>
        <begin position="480"/>
        <end position="541"/>
    </location>
</feature>
<feature type="domain" description="Sushi" evidence="29">
    <location>
        <begin position="418"/>
        <end position="479"/>
    </location>
</feature>
<dbReference type="GO" id="GO:0030246">
    <property type="term" value="F:carbohydrate binding"/>
    <property type="evidence" value="ECO:0007669"/>
    <property type="project" value="UniProtKB-KW"/>
</dbReference>
<dbReference type="GO" id="GO:0005886">
    <property type="term" value="C:plasma membrane"/>
    <property type="evidence" value="ECO:0007669"/>
    <property type="project" value="UniProtKB-SubCell"/>
</dbReference>
<sequence length="857" mass="92273">MLCTLGGSASTTARKGADAPGTASVWARFVCGADMGTAPGLRTAGRTWALSSHGICYLGIAAIAWGTITQLEVSAWTYHYSDQGDYTWEQARNYCQTFFTDLVAIQNKQEIEYLNKNLPIYGRYYWIGIRKLSGTWTWVGTKKALTKEAENWAAGEPNNRHSNQDCVEIYIKRPVESGKWNDEPCNRRKKALCYRASCQPFPCSQRGECVETIGSYRCECYPGFHGPECEDVVQCTELEPNGVQMNCSHPYGHFSYNSTCVFECQEGFERQGASTLRCLPSQQWSADTPMCTAITCPVLSAPDWGELNCSHLHGDFAFGSMCAFSCQTGFALMGSESRECMATGTWTGDTPHCEAITCPVLSAPDWGELNCSHFHGDFTFGSTCAFSCQIGFALMGTDSLECTATGTWTGDAPHCEAITCPALSAPDWGQLNCSHLHGDFAFGSTCAFSCQTGFALMGPESRNCTATGTWTGNASRCAAITCPVLSASDRGELNCSHVHGDFAFGSTCLFSCQMGFALMGTESHECTAMGTWTGNTPQCKAITCPVLSAPDQGKLNCSHLHGDFAFGSMCVFFCQTGFALMGPESRECTAMGTWTGDSPRCEAVACPVLSAPDQGKLNCSHLHGNFTFGSICTFSCQTGFTLMGPESLECTAMGTWSGDSPRCEAITCPELSAPDWGELNCSHLHGDFTFGSTCAFSCQTGFALMGLESHKCTATGTWTSETPQCKAISCQELDPPSGGHLSCSHMYGNFTYNSTCTFSCEEGFVRMGAEVLWCAATGNWTRQPPVCAEDSALFLKQVLAYSSGTALAVAGVVLSGMLIALIAKRLSDREEKKQLLNPTSDLGSPGIFTNAAYDANL</sequence>
<reference evidence="30" key="1">
    <citation type="submission" date="2025-08" db="UniProtKB">
        <authorList>
            <consortium name="Ensembl"/>
        </authorList>
    </citation>
    <scope>IDENTIFICATION</scope>
</reference>
<evidence type="ECO:0000259" key="27">
    <source>
        <dbReference type="PROSITE" id="PS50026"/>
    </source>
</evidence>
<dbReference type="CDD" id="cd03592">
    <property type="entry name" value="CLECT_selectins_like"/>
    <property type="match status" value="1"/>
</dbReference>
<evidence type="ECO:0000256" key="19">
    <source>
        <dbReference type="ARBA" id="ARBA00044292"/>
    </source>
</evidence>
<dbReference type="GO" id="GO:0007155">
    <property type="term" value="P:cell adhesion"/>
    <property type="evidence" value="ECO:0007669"/>
    <property type="project" value="UniProtKB-KW"/>
</dbReference>
<keyword evidence="8" id="KW-0732">Signal</keyword>
<dbReference type="SMART" id="SM00179">
    <property type="entry name" value="EGF_CA"/>
    <property type="match status" value="1"/>
</dbReference>
<dbReference type="PRINTS" id="PR00343">
    <property type="entry name" value="SELECTIN"/>
</dbReference>
<keyword evidence="3" id="KW-1003">Cell membrane</keyword>
<dbReference type="InterPro" id="IPR018378">
    <property type="entry name" value="C-type_lectin_CS"/>
</dbReference>
<evidence type="ECO:0000256" key="12">
    <source>
        <dbReference type="ARBA" id="ARBA00022889"/>
    </source>
</evidence>
<dbReference type="PROSITE" id="PS00022">
    <property type="entry name" value="EGF_1"/>
    <property type="match status" value="1"/>
</dbReference>
<evidence type="ECO:0000256" key="1">
    <source>
        <dbReference type="ARBA" id="ARBA00004251"/>
    </source>
</evidence>
<dbReference type="PROSITE" id="PS50026">
    <property type="entry name" value="EGF_3"/>
    <property type="match status" value="1"/>
</dbReference>
<comment type="similarity">
    <text evidence="2">Belongs to the selectin/LECAM family.</text>
</comment>
<feature type="disulfide bond" evidence="25">
    <location>
        <begin position="388"/>
        <end position="415"/>
    </location>
</feature>
<evidence type="ECO:0000256" key="4">
    <source>
        <dbReference type="ARBA" id="ARBA00022536"/>
    </source>
</evidence>
<feature type="domain" description="EGF-like" evidence="27">
    <location>
        <begin position="194"/>
        <end position="230"/>
    </location>
</feature>
<dbReference type="Pfam" id="PF00008">
    <property type="entry name" value="EGF"/>
    <property type="match status" value="1"/>
</dbReference>
<comment type="subunit">
    <text evidence="23">Interacts with SNX17. Interacts with SELPLG/PSGL1 and PODXL2 and mediates neutrophil adhesion and leukocyte rolling. This interaction requires the sialyl-Lewis X epitope of SELPLG and PODXL2, and specific tyrosine sulfation on SELPLG. Interacts (via C-type lectin domain) with alpha-IIb/beta3 integrin ITGA2B:ITGB3 and alpha-V/beta-3 integrin ITGAV:ITGB3. Interacts with alpha5/beta1 integrin ITGA5:ITGB1 and alpha4/beta1 integrin ITGA4:ITGB.</text>
</comment>
<evidence type="ECO:0000256" key="15">
    <source>
        <dbReference type="ARBA" id="ARBA00023157"/>
    </source>
</evidence>
<dbReference type="InterPro" id="IPR000742">
    <property type="entry name" value="EGF"/>
</dbReference>
<dbReference type="Ensembl" id="ENSACOT00000013377.1">
    <property type="protein sequence ID" value="ENSACOP00000012922.1"/>
    <property type="gene ID" value="ENSACOG00000008979.1"/>
</dbReference>
<dbReference type="Gene3D" id="3.10.100.10">
    <property type="entry name" value="Mannose-Binding Protein A, subunit A"/>
    <property type="match status" value="1"/>
</dbReference>
<evidence type="ECO:0000256" key="8">
    <source>
        <dbReference type="ARBA" id="ARBA00022729"/>
    </source>
</evidence>
<keyword evidence="12" id="KW-0130">Cell adhesion</keyword>
<evidence type="ECO:0000256" key="6">
    <source>
        <dbReference type="ARBA" id="ARBA00022692"/>
    </source>
</evidence>
<dbReference type="InterPro" id="IPR050350">
    <property type="entry name" value="Compl-Cell_Adhes-Reg"/>
</dbReference>
<evidence type="ECO:0000256" key="23">
    <source>
        <dbReference type="ARBA" id="ARBA00046840"/>
    </source>
</evidence>
<dbReference type="Gene3D" id="2.10.70.10">
    <property type="entry name" value="Complement Module, domain 1"/>
    <property type="match status" value="9"/>
</dbReference>
<feature type="disulfide bond" evidence="25">
    <location>
        <begin position="235"/>
        <end position="278"/>
    </location>
</feature>
<keyword evidence="9" id="KW-0430">Lectin</keyword>
<feature type="disulfide bond" evidence="25">
    <location>
        <begin position="760"/>
        <end position="787"/>
    </location>
</feature>
<dbReference type="Proteomes" id="UP000694522">
    <property type="component" value="Unplaced"/>
</dbReference>
<protein>
    <recommendedName>
        <fullName evidence="17">p-selectin</fullName>
    </recommendedName>
    <alternativeName>
        <fullName evidence="18">CD62 antigen-like family member P</fullName>
    </alternativeName>
    <alternativeName>
        <fullName evidence="20">Granule membrane protein 140</fullName>
    </alternativeName>
    <alternativeName>
        <fullName evidence="21">Leukocyte-endothelial cell adhesion molecule 3</fullName>
    </alternativeName>
    <alternativeName>
        <fullName evidence="19">Platelet activation dependent granule-external membrane protein</fullName>
    </alternativeName>
</protein>
<feature type="disulfide bond" evidence="25">
    <location>
        <begin position="264"/>
        <end position="291"/>
    </location>
</feature>
<feature type="disulfide bond" evidence="25">
    <location>
        <begin position="636"/>
        <end position="663"/>
    </location>
</feature>
<dbReference type="AlphaFoldDB" id="A0A8B9FWM7"/>
<evidence type="ECO:0000256" key="3">
    <source>
        <dbReference type="ARBA" id="ARBA00022475"/>
    </source>
</evidence>
<evidence type="ECO:0000256" key="26">
    <source>
        <dbReference type="SAM" id="Phobius"/>
    </source>
</evidence>
<dbReference type="SMART" id="SM00032">
    <property type="entry name" value="CCP"/>
    <property type="match status" value="9"/>
</dbReference>
<feature type="disulfide bond" evidence="25">
    <location>
        <begin position="574"/>
        <end position="601"/>
    </location>
</feature>
<feature type="domain" description="Sushi" evidence="29">
    <location>
        <begin position="233"/>
        <end position="293"/>
    </location>
</feature>
<evidence type="ECO:0000256" key="17">
    <source>
        <dbReference type="ARBA" id="ARBA00044174"/>
    </source>
</evidence>
<proteinExistence type="inferred from homology"/>
<feature type="disulfide bond" evidence="25">
    <location>
        <begin position="450"/>
        <end position="477"/>
    </location>
</feature>
<dbReference type="InterPro" id="IPR016187">
    <property type="entry name" value="CTDL_fold"/>
</dbReference>
<evidence type="ECO:0000256" key="24">
    <source>
        <dbReference type="PROSITE-ProRule" id="PRU00076"/>
    </source>
</evidence>
<keyword evidence="10" id="KW-0677">Repeat</keyword>
<dbReference type="FunFam" id="2.10.25.10:FF:000176">
    <property type="entry name" value="Selectin P"/>
    <property type="match status" value="1"/>
</dbReference>
<dbReference type="SUPFAM" id="SSF57535">
    <property type="entry name" value="Complement control module/SCR domain"/>
    <property type="match status" value="9"/>
</dbReference>
<evidence type="ECO:0000256" key="25">
    <source>
        <dbReference type="PROSITE-ProRule" id="PRU00302"/>
    </source>
</evidence>
<feature type="transmembrane region" description="Helical" evidence="26">
    <location>
        <begin position="798"/>
        <end position="823"/>
    </location>
</feature>
<dbReference type="InterPro" id="IPR002396">
    <property type="entry name" value="Selectin_superfamily"/>
</dbReference>
<feature type="domain" description="Sushi" evidence="29">
    <location>
        <begin position="666"/>
        <end position="727"/>
    </location>
</feature>
<dbReference type="SMART" id="SM00181">
    <property type="entry name" value="EGF"/>
    <property type="match status" value="1"/>
</dbReference>
<feature type="domain" description="C-type lectin" evidence="28">
    <location>
        <begin position="73"/>
        <end position="194"/>
    </location>
</feature>
<dbReference type="FunFam" id="2.10.70.10:FF:000001">
    <property type="entry name" value="Selectin P"/>
    <property type="match status" value="9"/>
</dbReference>
<dbReference type="PROSITE" id="PS50041">
    <property type="entry name" value="C_TYPE_LECTIN_2"/>
    <property type="match status" value="1"/>
</dbReference>
<reference evidence="30" key="2">
    <citation type="submission" date="2025-09" db="UniProtKB">
        <authorList>
            <consortium name="Ensembl"/>
        </authorList>
    </citation>
    <scope>IDENTIFICATION</scope>
</reference>
<evidence type="ECO:0000256" key="20">
    <source>
        <dbReference type="ARBA" id="ARBA00044337"/>
    </source>
</evidence>
<name>A0A8B9FWM7_9PSIT</name>
<feature type="disulfide bond" evidence="25">
    <location>
        <begin position="326"/>
        <end position="353"/>
    </location>
</feature>
<dbReference type="InterPro" id="IPR016186">
    <property type="entry name" value="C-type_lectin-like/link_sf"/>
</dbReference>
<keyword evidence="16" id="KW-0325">Glycoprotein</keyword>
<dbReference type="Pfam" id="PF00059">
    <property type="entry name" value="Lectin_C"/>
    <property type="match status" value="1"/>
</dbReference>
<dbReference type="GO" id="GO:0005509">
    <property type="term" value="F:calcium ion binding"/>
    <property type="evidence" value="ECO:0007669"/>
    <property type="project" value="InterPro"/>
</dbReference>
<feature type="domain" description="Sushi" evidence="29">
    <location>
        <begin position="542"/>
        <end position="603"/>
    </location>
</feature>